<dbReference type="OrthoDB" id="7763451at2759"/>
<protein>
    <recommendedName>
        <fullName evidence="2">RRM domain-containing protein</fullName>
    </recommendedName>
</protein>
<dbReference type="eggNOG" id="KOG0118">
    <property type="taxonomic scope" value="Eukaryota"/>
</dbReference>
<dbReference type="OMA" id="CGDANTH"/>
<dbReference type="SMART" id="SM00360">
    <property type="entry name" value="RRM"/>
    <property type="match status" value="2"/>
</dbReference>
<accession>E1ZIG3</accession>
<proteinExistence type="predicted"/>
<dbReference type="EMBL" id="GL433848">
    <property type="protein sequence ID" value="EFN54155.1"/>
    <property type="molecule type" value="Genomic_DNA"/>
</dbReference>
<dbReference type="STRING" id="554065.E1ZIG3"/>
<organism evidence="4">
    <name type="scientific">Chlorella variabilis</name>
    <name type="common">Green alga</name>
    <dbReference type="NCBI Taxonomy" id="554065"/>
    <lineage>
        <taxon>Eukaryota</taxon>
        <taxon>Viridiplantae</taxon>
        <taxon>Chlorophyta</taxon>
        <taxon>core chlorophytes</taxon>
        <taxon>Trebouxiophyceae</taxon>
        <taxon>Chlorellales</taxon>
        <taxon>Chlorellaceae</taxon>
        <taxon>Chlorella clade</taxon>
        <taxon>Chlorella</taxon>
    </lineage>
</organism>
<evidence type="ECO:0000313" key="3">
    <source>
        <dbReference type="EMBL" id="EFN54155.1"/>
    </source>
</evidence>
<dbReference type="KEGG" id="cvr:CHLNCDRAFT_13101"/>
<keyword evidence="1" id="KW-0694">RNA-binding</keyword>
<dbReference type="CDD" id="cd12460">
    <property type="entry name" value="RRM2_CID8_like"/>
    <property type="match status" value="1"/>
</dbReference>
<dbReference type="InterPro" id="IPR035979">
    <property type="entry name" value="RBD_domain_sf"/>
</dbReference>
<dbReference type="SUPFAM" id="SSF54928">
    <property type="entry name" value="RNA-binding domain, RBD"/>
    <property type="match status" value="2"/>
</dbReference>
<keyword evidence="4" id="KW-1185">Reference proteome</keyword>
<dbReference type="CDD" id="cd12459">
    <property type="entry name" value="RRM1_CID8_like"/>
    <property type="match status" value="1"/>
</dbReference>
<evidence type="ECO:0000259" key="2">
    <source>
        <dbReference type="PROSITE" id="PS50102"/>
    </source>
</evidence>
<evidence type="ECO:0000313" key="4">
    <source>
        <dbReference type="Proteomes" id="UP000008141"/>
    </source>
</evidence>
<dbReference type="InParanoid" id="E1ZIG3"/>
<dbReference type="GO" id="GO:0003723">
    <property type="term" value="F:RNA binding"/>
    <property type="evidence" value="ECO:0007669"/>
    <property type="project" value="UniProtKB-UniRule"/>
</dbReference>
<dbReference type="Pfam" id="PF00076">
    <property type="entry name" value="RRM_1"/>
    <property type="match status" value="2"/>
</dbReference>
<dbReference type="Gene3D" id="3.30.70.330">
    <property type="match status" value="2"/>
</dbReference>
<feature type="non-terminal residue" evidence="3">
    <location>
        <position position="187"/>
    </location>
</feature>
<dbReference type="RefSeq" id="XP_005846257.1">
    <property type="nucleotide sequence ID" value="XM_005846195.1"/>
</dbReference>
<reference evidence="3 4" key="1">
    <citation type="journal article" date="2010" name="Plant Cell">
        <title>The Chlorella variabilis NC64A genome reveals adaptation to photosymbiosis, coevolution with viruses, and cryptic sex.</title>
        <authorList>
            <person name="Blanc G."/>
            <person name="Duncan G."/>
            <person name="Agarkova I."/>
            <person name="Borodovsky M."/>
            <person name="Gurnon J."/>
            <person name="Kuo A."/>
            <person name="Lindquist E."/>
            <person name="Lucas S."/>
            <person name="Pangilinan J."/>
            <person name="Polle J."/>
            <person name="Salamov A."/>
            <person name="Terry A."/>
            <person name="Yamada T."/>
            <person name="Dunigan D.D."/>
            <person name="Grigoriev I.V."/>
            <person name="Claverie J.M."/>
            <person name="Van Etten J.L."/>
        </authorList>
    </citation>
    <scope>NUCLEOTIDE SEQUENCE [LARGE SCALE GENOMIC DNA]</scope>
    <source>
        <strain evidence="3 4">NC64A</strain>
    </source>
</reference>
<feature type="domain" description="RRM" evidence="2">
    <location>
        <begin position="11"/>
        <end position="86"/>
    </location>
</feature>
<dbReference type="PANTHER" id="PTHR32343:SF22">
    <property type="entry name" value="LD29830P"/>
    <property type="match status" value="1"/>
</dbReference>
<dbReference type="InterPro" id="IPR012677">
    <property type="entry name" value="Nucleotide-bd_a/b_plait_sf"/>
</dbReference>
<feature type="domain" description="RRM" evidence="2">
    <location>
        <begin position="108"/>
        <end position="184"/>
    </location>
</feature>
<evidence type="ECO:0000256" key="1">
    <source>
        <dbReference type="PROSITE-ProRule" id="PRU00176"/>
    </source>
</evidence>
<dbReference type="InterPro" id="IPR034825">
    <property type="entry name" value="CID8-like_RRM2"/>
</dbReference>
<dbReference type="Proteomes" id="UP000008141">
    <property type="component" value="Unassembled WGS sequence"/>
</dbReference>
<dbReference type="PANTHER" id="PTHR32343">
    <property type="entry name" value="SERINE/ARGININE-RICH SPLICING FACTOR"/>
    <property type="match status" value="1"/>
</dbReference>
<dbReference type="FunCoup" id="E1ZIG3">
    <property type="interactions" value="575"/>
</dbReference>
<dbReference type="GeneID" id="17353882"/>
<dbReference type="PROSITE" id="PS50102">
    <property type="entry name" value="RRM"/>
    <property type="match status" value="2"/>
</dbReference>
<name>E1ZIG3_CHLVA</name>
<feature type="non-terminal residue" evidence="3">
    <location>
        <position position="1"/>
    </location>
</feature>
<dbReference type="InterPro" id="IPR000504">
    <property type="entry name" value="RRM_dom"/>
</dbReference>
<dbReference type="InterPro" id="IPR034823">
    <property type="entry name" value="CID8-like_RRM1"/>
</dbReference>
<dbReference type="AlphaFoldDB" id="E1ZIG3"/>
<sequence length="187" mass="20563">SSRRNEEKVRCTVYISDISDTVTEAQLAAFFQDCGQLVDCRVCGDPNSSMRFAFIEFMQEDSAQQALGKSGAMLGDFPIRVSPSKTAIVPVNNTYLPRSTEERELVARTVFVGNIDRVVEREQLSEFFQNLCGPVSKIRLLGDSQHSAKIAFIEFVTAESARAALKLSGALLGTLPLRVSPSKTPVR</sequence>
<gene>
    <name evidence="3" type="ORF">CHLNCDRAFT_13101</name>
</gene>